<evidence type="ECO:0000313" key="2">
    <source>
        <dbReference type="EMBL" id="RXZ53928.1"/>
    </source>
</evidence>
<protein>
    <submittedName>
        <fullName evidence="2">CMP-2-keto-3-deoxyoctulosonic acid synthetase</fullName>
    </submittedName>
</protein>
<proteinExistence type="predicted"/>
<dbReference type="EMBL" id="SDPW01000001">
    <property type="protein sequence ID" value="RXZ53928.1"/>
    <property type="molecule type" value="Genomic_DNA"/>
</dbReference>
<dbReference type="Proteomes" id="UP000293345">
    <property type="component" value="Unassembled WGS sequence"/>
</dbReference>
<evidence type="ECO:0000256" key="1">
    <source>
        <dbReference type="SAM" id="SignalP"/>
    </source>
</evidence>
<sequence>MKKRNAHPKTGLALKVAGLACASCVLAGCLGVGFATAANGVSHDMQTFGISETSTQAGASGSAESLSDKANDASATATSRLATASTRNISKGVAAIEAEEEAARRAAEEAVRIEDQAHTDAALANRAAQLSRDPGAGLTGLSEVDWNVSKVDFVSEWSQRIDNYLAGSPLAGYGAAFAEAAWENGVDPRFSPAISNTESTKGLNCFRSHNAWGWMGNTSWGSWSESINAHVQGLAKGYGYTISLANANKYCPPTYEDWYAKTLAQMELI</sequence>
<feature type="signal peptide" evidence="1">
    <location>
        <begin position="1"/>
        <end position="37"/>
    </location>
</feature>
<gene>
    <name evidence="2" type="ORF">ET524_05115</name>
</gene>
<reference evidence="2 3" key="1">
    <citation type="submission" date="2019-01" db="EMBL/GenBank/DDBJ databases">
        <title>Senegalimassilia sp. nov. KGMB04484 isolated human feces.</title>
        <authorList>
            <person name="Han K.-I."/>
            <person name="Kim J.-S."/>
            <person name="Lee K.C."/>
            <person name="Suh M.K."/>
            <person name="Eom M.K."/>
            <person name="Lee J.H."/>
            <person name="Park S.-H."/>
            <person name="Kang S.W."/>
            <person name="Park J.-E."/>
            <person name="Oh B.S."/>
            <person name="Yu S.Y."/>
            <person name="Choi S.-H."/>
            <person name="Lee D.H."/>
            <person name="Yoon H."/>
            <person name="Kim B.-Y."/>
            <person name="Lee J.H."/>
            <person name="Lee J.-S."/>
        </authorList>
    </citation>
    <scope>NUCLEOTIDE SEQUENCE [LARGE SCALE GENOMIC DNA]</scope>
    <source>
        <strain evidence="2 3">KGMB04484</strain>
    </source>
</reference>
<dbReference type="RefSeq" id="WP_129423791.1">
    <property type="nucleotide sequence ID" value="NZ_SDPW01000001.1"/>
</dbReference>
<dbReference type="OrthoDB" id="3191347at2"/>
<organism evidence="2 3">
    <name type="scientific">Senegalimassilia faecalis</name>
    <dbReference type="NCBI Taxonomy" id="2509433"/>
    <lineage>
        <taxon>Bacteria</taxon>
        <taxon>Bacillati</taxon>
        <taxon>Actinomycetota</taxon>
        <taxon>Coriobacteriia</taxon>
        <taxon>Coriobacteriales</taxon>
        <taxon>Coriobacteriaceae</taxon>
        <taxon>Senegalimassilia</taxon>
    </lineage>
</organism>
<dbReference type="AlphaFoldDB" id="A0A4Q2K0Q1"/>
<evidence type="ECO:0000313" key="3">
    <source>
        <dbReference type="Proteomes" id="UP000293345"/>
    </source>
</evidence>
<dbReference type="PROSITE" id="PS51257">
    <property type="entry name" value="PROKAR_LIPOPROTEIN"/>
    <property type="match status" value="1"/>
</dbReference>
<feature type="chain" id="PRO_5020618307" evidence="1">
    <location>
        <begin position="38"/>
        <end position="269"/>
    </location>
</feature>
<keyword evidence="3" id="KW-1185">Reference proteome</keyword>
<comment type="caution">
    <text evidence="2">The sequence shown here is derived from an EMBL/GenBank/DDBJ whole genome shotgun (WGS) entry which is preliminary data.</text>
</comment>
<accession>A0A4Q2K0Q1</accession>
<name>A0A4Q2K0Q1_9ACTN</name>
<keyword evidence="1" id="KW-0732">Signal</keyword>